<dbReference type="GO" id="GO:0003924">
    <property type="term" value="F:GTPase activity"/>
    <property type="evidence" value="ECO:0007669"/>
    <property type="project" value="InterPro"/>
</dbReference>
<accession>A0A833VYG1</accession>
<evidence type="ECO:0000256" key="4">
    <source>
        <dbReference type="ARBA" id="ARBA00022741"/>
    </source>
</evidence>
<dbReference type="FunFam" id="3.30.1360.120:FF:000007">
    <property type="entry name" value="tRNA modification GTPase GTPBP3, mitochondrial"/>
    <property type="match status" value="1"/>
</dbReference>
<evidence type="ECO:0000256" key="1">
    <source>
        <dbReference type="ARBA" id="ARBA00004173"/>
    </source>
</evidence>
<gene>
    <name evidence="8" type="ORF">E2986_01498</name>
</gene>
<keyword evidence="5 6" id="KW-0342">GTP-binding</keyword>
<comment type="similarity">
    <text evidence="2 6">Belongs to the TRAFAC class TrmE-Era-EngA-EngB-Septin-like GTPase superfamily. TrmE GTPase family.</text>
</comment>
<evidence type="ECO:0000259" key="7">
    <source>
        <dbReference type="PROSITE" id="PS51709"/>
    </source>
</evidence>
<dbReference type="Gene3D" id="1.20.120.430">
    <property type="entry name" value="tRNA modification GTPase MnmE domain 2"/>
    <property type="match status" value="1"/>
</dbReference>
<evidence type="ECO:0000256" key="3">
    <source>
        <dbReference type="ARBA" id="ARBA00022694"/>
    </source>
</evidence>
<dbReference type="InterPro" id="IPR025867">
    <property type="entry name" value="MnmE_helical"/>
</dbReference>
<reference evidence="8" key="1">
    <citation type="submission" date="2019-11" db="EMBL/GenBank/DDBJ databases">
        <title>The nuclear and mitochondrial genomes of Frieseomelitta varia - a highly eusocial stingless bee (Meliponini) with a permanently sterile worker caste.</title>
        <authorList>
            <person name="Freitas F.C.P."/>
            <person name="Lourenco A.P."/>
            <person name="Nunes F.M.F."/>
            <person name="Paschoal A.R."/>
            <person name="Abreu F.C.P."/>
            <person name="Barbin F.O."/>
            <person name="Bataglia L."/>
            <person name="Cardoso-Junior C.A.M."/>
            <person name="Cervoni M.S."/>
            <person name="Silva S.R."/>
            <person name="Dalarmi F."/>
            <person name="Del Lama M.A."/>
            <person name="Depintor T.S."/>
            <person name="Ferreira K.M."/>
            <person name="Goria P.S."/>
            <person name="Jaskot M.C."/>
            <person name="Lago D.C."/>
            <person name="Luna-Lucena D."/>
            <person name="Moda L.M."/>
            <person name="Nascimento L."/>
            <person name="Pedrino M."/>
            <person name="Rabico F.O."/>
            <person name="Sanches F.C."/>
            <person name="Santos D.E."/>
            <person name="Santos C.G."/>
            <person name="Vieira J."/>
            <person name="Lopes T.F."/>
            <person name="Barchuk A.R."/>
            <person name="Hartfelder K."/>
            <person name="Simoes Z.L.P."/>
            <person name="Bitondi M.M.G."/>
            <person name="Pinheiro D.G."/>
        </authorList>
    </citation>
    <scope>NUCLEOTIDE SEQUENCE</scope>
    <source>
        <strain evidence="8">USP_RPSP 00005682</strain>
        <tissue evidence="8">Whole individual</tissue>
    </source>
</reference>
<dbReference type="EMBL" id="WNWW01000433">
    <property type="protein sequence ID" value="KAF3424934.1"/>
    <property type="molecule type" value="Genomic_DNA"/>
</dbReference>
<dbReference type="Proteomes" id="UP000655588">
    <property type="component" value="Unassembled WGS sequence"/>
</dbReference>
<keyword evidence="3 6" id="KW-0819">tRNA processing</keyword>
<dbReference type="GO" id="GO:0002098">
    <property type="term" value="P:tRNA wobble uridine modification"/>
    <property type="evidence" value="ECO:0007669"/>
    <property type="project" value="TreeGrafter"/>
</dbReference>
<dbReference type="InterPro" id="IPR005225">
    <property type="entry name" value="Small_GTP-bd"/>
</dbReference>
<dbReference type="CDD" id="cd14858">
    <property type="entry name" value="TrmE_N"/>
    <property type="match status" value="1"/>
</dbReference>
<evidence type="ECO:0000313" key="9">
    <source>
        <dbReference type="Proteomes" id="UP000655588"/>
    </source>
</evidence>
<evidence type="ECO:0000256" key="5">
    <source>
        <dbReference type="ARBA" id="ARBA00023134"/>
    </source>
</evidence>
<dbReference type="HAMAP" id="MF_00379">
    <property type="entry name" value="GTPase_MnmE"/>
    <property type="match status" value="1"/>
</dbReference>
<dbReference type="Pfam" id="PF10396">
    <property type="entry name" value="TrmE_N"/>
    <property type="match status" value="1"/>
</dbReference>
<comment type="caution">
    <text evidence="8">The sequence shown here is derived from an EMBL/GenBank/DDBJ whole genome shotgun (WGS) entry which is preliminary data.</text>
</comment>
<dbReference type="NCBIfam" id="TIGR00231">
    <property type="entry name" value="small_GTP"/>
    <property type="match status" value="1"/>
</dbReference>
<dbReference type="PANTHER" id="PTHR42714:SF2">
    <property type="entry name" value="TRNA MODIFICATION GTPASE GTPBP3, MITOCHONDRIAL"/>
    <property type="match status" value="1"/>
</dbReference>
<dbReference type="GO" id="GO:0005739">
    <property type="term" value="C:mitochondrion"/>
    <property type="evidence" value="ECO:0007669"/>
    <property type="project" value="UniProtKB-SubCell"/>
</dbReference>
<dbReference type="InterPro" id="IPR031168">
    <property type="entry name" value="G_TrmE"/>
</dbReference>
<proteinExistence type="inferred from homology"/>
<dbReference type="AlphaFoldDB" id="A0A833VYG1"/>
<dbReference type="PROSITE" id="PS51709">
    <property type="entry name" value="G_TRME"/>
    <property type="match status" value="1"/>
</dbReference>
<dbReference type="PANTHER" id="PTHR42714">
    <property type="entry name" value="TRNA MODIFICATION GTPASE GTPBP3"/>
    <property type="match status" value="1"/>
</dbReference>
<keyword evidence="4 6" id="KW-0547">Nucleotide-binding</keyword>
<evidence type="ECO:0000256" key="6">
    <source>
        <dbReference type="RuleBase" id="RU003313"/>
    </source>
</evidence>
<dbReference type="Pfam" id="PF01926">
    <property type="entry name" value="MMR_HSR1"/>
    <property type="match status" value="1"/>
</dbReference>
<organism evidence="8 9">
    <name type="scientific">Frieseomelitta varia</name>
    <dbReference type="NCBI Taxonomy" id="561572"/>
    <lineage>
        <taxon>Eukaryota</taxon>
        <taxon>Metazoa</taxon>
        <taxon>Ecdysozoa</taxon>
        <taxon>Arthropoda</taxon>
        <taxon>Hexapoda</taxon>
        <taxon>Insecta</taxon>
        <taxon>Pterygota</taxon>
        <taxon>Neoptera</taxon>
        <taxon>Endopterygota</taxon>
        <taxon>Hymenoptera</taxon>
        <taxon>Apocrita</taxon>
        <taxon>Aculeata</taxon>
        <taxon>Apoidea</taxon>
        <taxon>Anthophila</taxon>
        <taxon>Apidae</taxon>
        <taxon>Frieseomelitta</taxon>
    </lineage>
</organism>
<dbReference type="InterPro" id="IPR018948">
    <property type="entry name" value="GTP-bd_TrmE_N"/>
</dbReference>
<name>A0A833VYG1_9HYME</name>
<dbReference type="Gene3D" id="3.30.1360.120">
    <property type="entry name" value="Probable tRNA modification gtpase trme, domain 1"/>
    <property type="match status" value="1"/>
</dbReference>
<dbReference type="SUPFAM" id="SSF52540">
    <property type="entry name" value="P-loop containing nucleoside triphosphate hydrolases"/>
    <property type="match status" value="1"/>
</dbReference>
<dbReference type="NCBIfam" id="TIGR00450">
    <property type="entry name" value="mnmE_trmE_thdF"/>
    <property type="match status" value="1"/>
</dbReference>
<dbReference type="NCBIfam" id="NF003661">
    <property type="entry name" value="PRK05291.1-3"/>
    <property type="match status" value="1"/>
</dbReference>
<dbReference type="Gene3D" id="3.40.50.300">
    <property type="entry name" value="P-loop containing nucleotide triphosphate hydrolases"/>
    <property type="match status" value="1"/>
</dbReference>
<dbReference type="GO" id="GO:0030488">
    <property type="term" value="P:tRNA methylation"/>
    <property type="evidence" value="ECO:0007669"/>
    <property type="project" value="TreeGrafter"/>
</dbReference>
<evidence type="ECO:0000256" key="2">
    <source>
        <dbReference type="ARBA" id="ARBA00011043"/>
    </source>
</evidence>
<dbReference type="InterPro" id="IPR027417">
    <property type="entry name" value="P-loop_NTPase"/>
</dbReference>
<evidence type="ECO:0000313" key="8">
    <source>
        <dbReference type="EMBL" id="KAF3424934.1"/>
    </source>
</evidence>
<dbReference type="InterPro" id="IPR004520">
    <property type="entry name" value="GTPase_MnmE"/>
</dbReference>
<protein>
    <recommendedName>
        <fullName evidence="7">TrmE-type G domain-containing protein</fullName>
    </recommendedName>
</protein>
<dbReference type="InterPro" id="IPR006073">
    <property type="entry name" value="GTP-bd"/>
</dbReference>
<comment type="subcellular location">
    <subcellularLocation>
        <location evidence="1">Mitochondrion</location>
    </subcellularLocation>
</comment>
<sequence length="502" mass="56325">MSNTQMLRILLNKSTWKLTNSSEEMRYTVFTPLILLRRHFTEHGSSTIYALSSGYGKCGVAVIRVSGPKALVALQKMTKISSLKPRIAFLRKIYDPETKEVLDKGLCLWFPGPNSFTGEDSAEFHVHGGPAVVTSVLNALSKLRFQLALPGEFTKRAFLNGKIDLTEAEGIGDLIEAETEKQRKQATNQANGSLRHLYDSWRIVLLNVLANLEAYVDFSEEHSVTSNILKDAKTTVQKLSTEILQHLSDGRKGEILRTGVHVTILGEPNVGKSSLLNLLSRKDAAIVTSSPGTTRDVIELTTNICGYPMILADTAGIRNNPENEIEVEGIRKAKKYSKEADFVICVISAENKIKISLEIFLRQYKNYLEIDKKRVLTVLNKVDLLKEEEKKNWRKQNVIPISCKTQEGLKELTNALGECFREICGDPCTENPVLSHARYRNHLLHVSDYLELYLQKTTVPNYDMAISLQDIRNAARELGKITGSINNEEVLDIIFKNFCIGK</sequence>
<dbReference type="Pfam" id="PF12631">
    <property type="entry name" value="MnmE_helical"/>
    <property type="match status" value="1"/>
</dbReference>
<dbReference type="GO" id="GO:0005525">
    <property type="term" value="F:GTP binding"/>
    <property type="evidence" value="ECO:0007669"/>
    <property type="project" value="UniProtKB-KW"/>
</dbReference>
<feature type="domain" description="TrmE-type G" evidence="7">
    <location>
        <begin position="259"/>
        <end position="421"/>
    </location>
</feature>
<dbReference type="InterPro" id="IPR027368">
    <property type="entry name" value="MnmE_dom2"/>
</dbReference>
<keyword evidence="9" id="KW-1185">Reference proteome</keyword>
<dbReference type="CDD" id="cd04164">
    <property type="entry name" value="trmE"/>
    <property type="match status" value="1"/>
</dbReference>
<dbReference type="InterPro" id="IPR027266">
    <property type="entry name" value="TrmE/GcvT-like"/>
</dbReference>
<dbReference type="OrthoDB" id="188276at2759"/>